<evidence type="ECO:0000259" key="4">
    <source>
        <dbReference type="Pfam" id="PF00291"/>
    </source>
</evidence>
<comment type="caution">
    <text evidence="5">The sequence shown here is derived from an EMBL/GenBank/DDBJ whole genome shotgun (WGS) entry which is preliminary data.</text>
</comment>
<sequence length="348" mass="37538">MTIFDPPGDAASLGVYDSITDAIGNTPLVRLNRVTGSISATVYAKLEFLNPGGSVKDRAALAMIHAAEESGELPPGGTVVEGTSGNTGVGLTLVAAARGYRSVVVVPDKTSVEKIALLRAHGAPGSCDTGRQAQPPSRVRTQRGHSSRGGDPRRLTRRPVRQPGQSRRAPHHDRSGDLASDPGPSHSFRRRCRNRWDHHGDGGVPDEDLRRGRADHRRGSGDLRIRRGRRTGLVHRIRGPFSAPADRAGRVTGFLSPGRRRPSRADHGHRGAHGAAPPRPGGRTPRRRFRRHRGRRRPAGRADPRPGRRRGRDRPGLGPGLPVEVLRQRVAGTAGLPALPRSDRTRCA</sequence>
<dbReference type="InterPro" id="IPR036052">
    <property type="entry name" value="TrpB-like_PALP_sf"/>
</dbReference>
<organism evidence="5 6">
    <name type="scientific">Rhodococcus opacus RKJ300 = JCM 13270</name>
    <dbReference type="NCBI Taxonomy" id="1165867"/>
    <lineage>
        <taxon>Bacteria</taxon>
        <taxon>Bacillati</taxon>
        <taxon>Actinomycetota</taxon>
        <taxon>Actinomycetes</taxon>
        <taxon>Mycobacteriales</taxon>
        <taxon>Nocardiaceae</taxon>
        <taxon>Rhodococcus</taxon>
    </lineage>
</organism>
<keyword evidence="2" id="KW-0663">Pyridoxal phosphate</keyword>
<dbReference type="Pfam" id="PF00291">
    <property type="entry name" value="PALP"/>
    <property type="match status" value="1"/>
</dbReference>
<feature type="compositionally biased region" description="Basic residues" evidence="3">
    <location>
        <begin position="284"/>
        <end position="299"/>
    </location>
</feature>
<dbReference type="GO" id="GO:0006535">
    <property type="term" value="P:cysteine biosynthetic process from serine"/>
    <property type="evidence" value="ECO:0007669"/>
    <property type="project" value="InterPro"/>
</dbReference>
<dbReference type="PROSITE" id="PS00901">
    <property type="entry name" value="CYS_SYNTHASE"/>
    <property type="match status" value="1"/>
</dbReference>
<name>I0WLP9_RHOOP</name>
<dbReference type="EMBL" id="AJJH01000137">
    <property type="protein sequence ID" value="EID77315.1"/>
    <property type="molecule type" value="Genomic_DNA"/>
</dbReference>
<reference evidence="5 6" key="1">
    <citation type="journal article" date="2012" name="J. Bacteriol.">
        <title>Draft genome sequence of the nitrophenol-degrading actinomycete Rhodococcus imtechensis RKJ300.</title>
        <authorList>
            <person name="Vikram S."/>
            <person name="Kumar S."/>
            <person name="Subramanian S."/>
            <person name="Raghava G.P."/>
        </authorList>
    </citation>
    <scope>NUCLEOTIDE SEQUENCE [LARGE SCALE GENOMIC DNA]</scope>
    <source>
        <strain evidence="5 6">RKJ300</strain>
    </source>
</reference>
<dbReference type="SUPFAM" id="SSF53686">
    <property type="entry name" value="Tryptophan synthase beta subunit-like PLP-dependent enzymes"/>
    <property type="match status" value="1"/>
</dbReference>
<dbReference type="Gene3D" id="3.40.50.1100">
    <property type="match status" value="2"/>
</dbReference>
<dbReference type="InterPro" id="IPR001926">
    <property type="entry name" value="TrpB-like_PALP"/>
</dbReference>
<gene>
    <name evidence="5" type="ORF">W59_24400</name>
</gene>
<proteinExistence type="predicted"/>
<dbReference type="Proteomes" id="UP000006447">
    <property type="component" value="Unassembled WGS sequence"/>
</dbReference>
<feature type="domain" description="Tryptophan synthase beta chain-like PALP" evidence="4">
    <location>
        <begin position="19"/>
        <end position="123"/>
    </location>
</feature>
<dbReference type="InterPro" id="IPR001216">
    <property type="entry name" value="P-phosphate_BS"/>
</dbReference>
<evidence type="ECO:0000313" key="5">
    <source>
        <dbReference type="EMBL" id="EID77315.1"/>
    </source>
</evidence>
<feature type="compositionally biased region" description="Basic residues" evidence="3">
    <location>
        <begin position="226"/>
        <end position="238"/>
    </location>
</feature>
<dbReference type="GO" id="GO:0016765">
    <property type="term" value="F:transferase activity, transferring alkyl or aryl (other than methyl) groups"/>
    <property type="evidence" value="ECO:0007669"/>
    <property type="project" value="UniProtKB-ARBA"/>
</dbReference>
<feature type="region of interest" description="Disordered" evidence="3">
    <location>
        <begin position="122"/>
        <end position="322"/>
    </location>
</feature>
<evidence type="ECO:0000313" key="6">
    <source>
        <dbReference type="Proteomes" id="UP000006447"/>
    </source>
</evidence>
<accession>I0WLP9</accession>
<evidence type="ECO:0000256" key="2">
    <source>
        <dbReference type="ARBA" id="ARBA00022898"/>
    </source>
</evidence>
<comment type="cofactor">
    <cofactor evidence="1">
        <name>pyridoxal 5'-phosphate</name>
        <dbReference type="ChEBI" id="CHEBI:597326"/>
    </cofactor>
</comment>
<dbReference type="AlphaFoldDB" id="I0WLP9"/>
<dbReference type="InterPro" id="IPR050214">
    <property type="entry name" value="Cys_Synth/Cystath_Beta-Synth"/>
</dbReference>
<evidence type="ECO:0000256" key="1">
    <source>
        <dbReference type="ARBA" id="ARBA00001933"/>
    </source>
</evidence>
<protein>
    <submittedName>
        <fullName evidence="5">Cystathionine beta-synthase</fullName>
    </submittedName>
</protein>
<dbReference type="PANTHER" id="PTHR10314">
    <property type="entry name" value="CYSTATHIONINE BETA-SYNTHASE"/>
    <property type="match status" value="1"/>
</dbReference>
<feature type="compositionally biased region" description="Basic and acidic residues" evidence="3">
    <location>
        <begin position="194"/>
        <end position="225"/>
    </location>
</feature>
<evidence type="ECO:0000256" key="3">
    <source>
        <dbReference type="SAM" id="MobiDB-lite"/>
    </source>
</evidence>